<gene>
    <name evidence="1" type="ORF">SAMN05444380_11421</name>
</gene>
<evidence type="ECO:0000313" key="1">
    <source>
        <dbReference type="EMBL" id="SFE58840.1"/>
    </source>
</evidence>
<sequence length="45" mass="5112">MVSLCRNKNMLILSGEDHLISELDNKSMYKLIVSDKGFPIPNFTV</sequence>
<protein>
    <submittedName>
        <fullName evidence="1">Uncharacterized protein</fullName>
    </submittedName>
</protein>
<organism evidence="1 2">
    <name type="scientific">Thermophagus xiamenensis</name>
    <dbReference type="NCBI Taxonomy" id="385682"/>
    <lineage>
        <taxon>Bacteria</taxon>
        <taxon>Pseudomonadati</taxon>
        <taxon>Bacteroidota</taxon>
        <taxon>Bacteroidia</taxon>
        <taxon>Marinilabiliales</taxon>
        <taxon>Marinilabiliaceae</taxon>
        <taxon>Thermophagus</taxon>
    </lineage>
</organism>
<dbReference type="Proteomes" id="UP000181976">
    <property type="component" value="Unassembled WGS sequence"/>
</dbReference>
<keyword evidence="2" id="KW-1185">Reference proteome</keyword>
<proteinExistence type="predicted"/>
<dbReference type="EMBL" id="FONA01000014">
    <property type="protein sequence ID" value="SFE58840.1"/>
    <property type="molecule type" value="Genomic_DNA"/>
</dbReference>
<reference evidence="1 2" key="1">
    <citation type="submission" date="2016-10" db="EMBL/GenBank/DDBJ databases">
        <authorList>
            <person name="de Groot N.N."/>
        </authorList>
    </citation>
    <scope>NUCLEOTIDE SEQUENCE [LARGE SCALE GENOMIC DNA]</scope>
    <source>
        <strain evidence="1 2">DSM 19012</strain>
    </source>
</reference>
<dbReference type="AlphaFoldDB" id="A0A1I2BU54"/>
<evidence type="ECO:0000313" key="2">
    <source>
        <dbReference type="Proteomes" id="UP000181976"/>
    </source>
</evidence>
<name>A0A1I2BU54_9BACT</name>
<dbReference type="InParanoid" id="A0A1I2BU54"/>
<accession>A0A1I2BU54</accession>